<reference evidence="2" key="1">
    <citation type="journal article" date="2015" name="Proc. Natl. Acad. Sci. U.S.A.">
        <title>Bacterial clade with the ribosomal RNA operon on a small plasmid rather than the chromosome.</title>
        <authorList>
            <person name="Anda M."/>
            <person name="Ohtsubo Y."/>
            <person name="Okubo T."/>
            <person name="Sugawara M."/>
            <person name="Nagata Y."/>
            <person name="Tsuda M."/>
            <person name="Minamisawa K."/>
            <person name="Mitsui H."/>
        </authorList>
    </citation>
    <scope>NUCLEOTIDE SEQUENCE</scope>
    <source>
        <strain evidence="2">DSM 21988</strain>
    </source>
</reference>
<dbReference type="EMBL" id="LC066370">
    <property type="protein sequence ID" value="BAT25575.1"/>
    <property type="molecule type" value="Genomic_DNA"/>
</dbReference>
<evidence type="ECO:0000313" key="2">
    <source>
        <dbReference type="EMBL" id="BAT25575.1"/>
    </source>
</evidence>
<sequence length="80" mass="8373">MIGLLLAQVGNEVQQRIAEHGALSVALPVDVTGNALGRELAIRDFGQGAEMDVGKMGESKHQRQCKPAAGFGKSREVTGA</sequence>
<accession>A0A0P0YWJ7</accession>
<feature type="region of interest" description="Disordered" evidence="1">
    <location>
        <begin position="54"/>
        <end position="80"/>
    </location>
</feature>
<dbReference type="AlphaFoldDB" id="A0A0P0YWJ7"/>
<evidence type="ECO:0000256" key="1">
    <source>
        <dbReference type="SAM" id="MobiDB-lite"/>
    </source>
</evidence>
<name>A0A0P0YWJ7_9HYPH</name>
<organism evidence="2">
    <name type="scientific">Aureimonas altamirensis</name>
    <dbReference type="NCBI Taxonomy" id="370622"/>
    <lineage>
        <taxon>Bacteria</taxon>
        <taxon>Pseudomonadati</taxon>
        <taxon>Pseudomonadota</taxon>
        <taxon>Alphaproteobacteria</taxon>
        <taxon>Hyphomicrobiales</taxon>
        <taxon>Aurantimonadaceae</taxon>
        <taxon>Aureimonas</taxon>
    </lineage>
</organism>
<protein>
    <submittedName>
        <fullName evidence="2">Uncharacterized protein</fullName>
    </submittedName>
</protein>
<proteinExistence type="predicted"/>